<dbReference type="EnsemblPlants" id="AET5Gv20665700.3">
    <property type="protein sequence ID" value="AET5Gv20665700.3"/>
    <property type="gene ID" value="AET5Gv20665700"/>
</dbReference>
<feature type="region of interest" description="Disordered" evidence="1">
    <location>
        <begin position="23"/>
        <end position="56"/>
    </location>
</feature>
<dbReference type="Proteomes" id="UP000015105">
    <property type="component" value="Chromosome 5D"/>
</dbReference>
<sequence>MHLLVLCSGKLSKIHHHCKIRKSSRRRLNLPMHAEQSPPQRKGQSLHCPQKLRSCS</sequence>
<reference evidence="3" key="2">
    <citation type="journal article" date="2017" name="Nat. Plants">
        <title>The Aegilops tauschii genome reveals multiple impacts of transposons.</title>
        <authorList>
            <person name="Zhao G."/>
            <person name="Zou C."/>
            <person name="Li K."/>
            <person name="Wang K."/>
            <person name="Li T."/>
            <person name="Gao L."/>
            <person name="Zhang X."/>
            <person name="Wang H."/>
            <person name="Yang Z."/>
            <person name="Liu X."/>
            <person name="Jiang W."/>
            <person name="Mao L."/>
            <person name="Kong X."/>
            <person name="Jiao Y."/>
            <person name="Jia J."/>
        </authorList>
    </citation>
    <scope>NUCLEOTIDE SEQUENCE [LARGE SCALE GENOMIC DNA]</scope>
    <source>
        <strain evidence="3">cv. AL8/78</strain>
    </source>
</reference>
<dbReference type="AlphaFoldDB" id="A0A453L842"/>
<accession>A0A453L842</accession>
<reference evidence="2" key="3">
    <citation type="journal article" date="2017" name="Nature">
        <title>Genome sequence of the progenitor of the wheat D genome Aegilops tauschii.</title>
        <authorList>
            <person name="Luo M.C."/>
            <person name="Gu Y.Q."/>
            <person name="Puiu D."/>
            <person name="Wang H."/>
            <person name="Twardziok S.O."/>
            <person name="Deal K.R."/>
            <person name="Huo N."/>
            <person name="Zhu T."/>
            <person name="Wang L."/>
            <person name="Wang Y."/>
            <person name="McGuire P.E."/>
            <person name="Liu S."/>
            <person name="Long H."/>
            <person name="Ramasamy R.K."/>
            <person name="Rodriguez J.C."/>
            <person name="Van S.L."/>
            <person name="Yuan L."/>
            <person name="Wang Z."/>
            <person name="Xia Z."/>
            <person name="Xiao L."/>
            <person name="Anderson O.D."/>
            <person name="Ouyang S."/>
            <person name="Liang Y."/>
            <person name="Zimin A.V."/>
            <person name="Pertea G."/>
            <person name="Qi P."/>
            <person name="Bennetzen J.L."/>
            <person name="Dai X."/>
            <person name="Dawson M.W."/>
            <person name="Muller H.G."/>
            <person name="Kugler K."/>
            <person name="Rivarola-Duarte L."/>
            <person name="Spannagl M."/>
            <person name="Mayer K.F.X."/>
            <person name="Lu F.H."/>
            <person name="Bevan M.W."/>
            <person name="Leroy P."/>
            <person name="Li P."/>
            <person name="You F.M."/>
            <person name="Sun Q."/>
            <person name="Liu Z."/>
            <person name="Lyons E."/>
            <person name="Wicker T."/>
            <person name="Salzberg S.L."/>
            <person name="Devos K.M."/>
            <person name="Dvorak J."/>
        </authorList>
    </citation>
    <scope>NUCLEOTIDE SEQUENCE [LARGE SCALE GENOMIC DNA]</scope>
    <source>
        <strain evidence="2">cv. AL8/78</strain>
    </source>
</reference>
<name>A0A453L842_AEGTS</name>
<evidence type="ECO:0000313" key="2">
    <source>
        <dbReference type="EnsemblPlants" id="AET5Gv20665700.3"/>
    </source>
</evidence>
<protein>
    <submittedName>
        <fullName evidence="2">Uncharacterized protein</fullName>
    </submittedName>
</protein>
<organism evidence="2 3">
    <name type="scientific">Aegilops tauschii subsp. strangulata</name>
    <name type="common">Goatgrass</name>
    <dbReference type="NCBI Taxonomy" id="200361"/>
    <lineage>
        <taxon>Eukaryota</taxon>
        <taxon>Viridiplantae</taxon>
        <taxon>Streptophyta</taxon>
        <taxon>Embryophyta</taxon>
        <taxon>Tracheophyta</taxon>
        <taxon>Spermatophyta</taxon>
        <taxon>Magnoliopsida</taxon>
        <taxon>Liliopsida</taxon>
        <taxon>Poales</taxon>
        <taxon>Poaceae</taxon>
        <taxon>BOP clade</taxon>
        <taxon>Pooideae</taxon>
        <taxon>Triticodae</taxon>
        <taxon>Triticeae</taxon>
        <taxon>Triticinae</taxon>
        <taxon>Aegilops</taxon>
    </lineage>
</organism>
<evidence type="ECO:0000313" key="3">
    <source>
        <dbReference type="Proteomes" id="UP000015105"/>
    </source>
</evidence>
<dbReference type="Gramene" id="AET5Gv20665700.3">
    <property type="protein sequence ID" value="AET5Gv20665700.3"/>
    <property type="gene ID" value="AET5Gv20665700"/>
</dbReference>
<reference evidence="2" key="4">
    <citation type="submission" date="2019-03" db="UniProtKB">
        <authorList>
            <consortium name="EnsemblPlants"/>
        </authorList>
    </citation>
    <scope>IDENTIFICATION</scope>
</reference>
<evidence type="ECO:0000256" key="1">
    <source>
        <dbReference type="SAM" id="MobiDB-lite"/>
    </source>
</evidence>
<proteinExistence type="predicted"/>
<keyword evidence="3" id="KW-1185">Reference proteome</keyword>
<reference evidence="3" key="1">
    <citation type="journal article" date="2014" name="Science">
        <title>Ancient hybridizations among the ancestral genomes of bread wheat.</title>
        <authorList>
            <consortium name="International Wheat Genome Sequencing Consortium,"/>
            <person name="Marcussen T."/>
            <person name="Sandve S.R."/>
            <person name="Heier L."/>
            <person name="Spannagl M."/>
            <person name="Pfeifer M."/>
            <person name="Jakobsen K.S."/>
            <person name="Wulff B.B."/>
            <person name="Steuernagel B."/>
            <person name="Mayer K.F."/>
            <person name="Olsen O.A."/>
        </authorList>
    </citation>
    <scope>NUCLEOTIDE SEQUENCE [LARGE SCALE GENOMIC DNA]</scope>
    <source>
        <strain evidence="3">cv. AL8/78</strain>
    </source>
</reference>
<reference evidence="2" key="5">
    <citation type="journal article" date="2021" name="G3 (Bethesda)">
        <title>Aegilops tauschii genome assembly Aet v5.0 features greater sequence contiguity and improved annotation.</title>
        <authorList>
            <person name="Wang L."/>
            <person name="Zhu T."/>
            <person name="Rodriguez J.C."/>
            <person name="Deal K.R."/>
            <person name="Dubcovsky J."/>
            <person name="McGuire P.E."/>
            <person name="Lux T."/>
            <person name="Spannagl M."/>
            <person name="Mayer K.F.X."/>
            <person name="Baldrich P."/>
            <person name="Meyers B.C."/>
            <person name="Huo N."/>
            <person name="Gu Y.Q."/>
            <person name="Zhou H."/>
            <person name="Devos K.M."/>
            <person name="Bennetzen J.L."/>
            <person name="Unver T."/>
            <person name="Budak H."/>
            <person name="Gulick P.J."/>
            <person name="Galiba G."/>
            <person name="Kalapos B."/>
            <person name="Nelson D.R."/>
            <person name="Li P."/>
            <person name="You F.M."/>
            <person name="Luo M.C."/>
            <person name="Dvorak J."/>
        </authorList>
    </citation>
    <scope>NUCLEOTIDE SEQUENCE [LARGE SCALE GENOMIC DNA]</scope>
    <source>
        <strain evidence="2">cv. AL8/78</strain>
    </source>
</reference>